<dbReference type="EMBL" id="FOQY01000006">
    <property type="protein sequence ID" value="SFJ02922.1"/>
    <property type="molecule type" value="Genomic_DNA"/>
</dbReference>
<dbReference type="RefSeq" id="WP_177245054.1">
    <property type="nucleotide sequence ID" value="NZ_FOQY01000006.1"/>
</dbReference>
<dbReference type="PANTHER" id="PTHR20883">
    <property type="entry name" value="PHYTANOYL-COA DIOXYGENASE DOMAIN CONTAINING 1"/>
    <property type="match status" value="1"/>
</dbReference>
<keyword evidence="3" id="KW-0560">Oxidoreductase</keyword>
<dbReference type="GO" id="GO:0016706">
    <property type="term" value="F:2-oxoglutarate-dependent dioxygenase activity"/>
    <property type="evidence" value="ECO:0007669"/>
    <property type="project" value="UniProtKB-ARBA"/>
</dbReference>
<evidence type="ECO:0000313" key="3">
    <source>
        <dbReference type="EMBL" id="SFJ02922.1"/>
    </source>
</evidence>
<dbReference type="GeneID" id="96298027"/>
<protein>
    <submittedName>
        <fullName evidence="3">Ectoine hydroxylase-related dioxygenase, phytanoyl-CoA dioxygenase (PhyH) family</fullName>
    </submittedName>
</protein>
<evidence type="ECO:0000256" key="2">
    <source>
        <dbReference type="ARBA" id="ARBA00023004"/>
    </source>
</evidence>
<keyword evidence="2" id="KW-0408">Iron</keyword>
<keyword evidence="1" id="KW-0479">Metal-binding</keyword>
<dbReference type="GO" id="GO:0005506">
    <property type="term" value="F:iron ion binding"/>
    <property type="evidence" value="ECO:0007669"/>
    <property type="project" value="UniProtKB-ARBA"/>
</dbReference>
<dbReference type="SUPFAM" id="SSF51197">
    <property type="entry name" value="Clavaminate synthase-like"/>
    <property type="match status" value="1"/>
</dbReference>
<sequence length="241" mass="26891">MSTGLLPFSRERIVELHDEYDRDGSVVVGQILSGDEVQECRSQIDRYIKQVIPALPQSVIDKTVRYEEDGEAIRSCYFMDQVDPWFRKFGNRADLKALVAGVAGYEPELYVVETFNKYAEVGSSAVPHQDAIFLPIEPIDMVHLWIAIDPATEQNGALEYWNGTHKQGLVPHEPAPFGLIVTGWDIHSQRELVKTAVLEPGGAAIHSGTVIHYSPPNPTTQPRLGLLCGYRGAHTRVLEEE</sequence>
<dbReference type="PANTHER" id="PTHR20883:SF15">
    <property type="entry name" value="PHYTANOYL-COA DIOXYGENASE DOMAIN-CONTAINING PROTEIN 1"/>
    <property type="match status" value="1"/>
</dbReference>
<dbReference type="InterPro" id="IPR008775">
    <property type="entry name" value="Phytyl_CoA_dOase-like"/>
</dbReference>
<dbReference type="Gene3D" id="2.60.120.620">
    <property type="entry name" value="q2cbj1_9rhob like domain"/>
    <property type="match status" value="1"/>
</dbReference>
<gene>
    <name evidence="3" type="ORF">SAMN05216275_10677</name>
</gene>
<evidence type="ECO:0000313" key="4">
    <source>
        <dbReference type="Proteomes" id="UP000199111"/>
    </source>
</evidence>
<organism evidence="3 4">
    <name type="scientific">Streptosporangium canum</name>
    <dbReference type="NCBI Taxonomy" id="324952"/>
    <lineage>
        <taxon>Bacteria</taxon>
        <taxon>Bacillati</taxon>
        <taxon>Actinomycetota</taxon>
        <taxon>Actinomycetes</taxon>
        <taxon>Streptosporangiales</taxon>
        <taxon>Streptosporangiaceae</taxon>
        <taxon>Streptosporangium</taxon>
    </lineage>
</organism>
<reference evidence="4" key="1">
    <citation type="submission" date="2016-10" db="EMBL/GenBank/DDBJ databases">
        <authorList>
            <person name="Varghese N."/>
            <person name="Submissions S."/>
        </authorList>
    </citation>
    <scope>NUCLEOTIDE SEQUENCE [LARGE SCALE GENOMIC DNA]</scope>
    <source>
        <strain evidence="4">CGMCC 4.2126</strain>
    </source>
</reference>
<keyword evidence="3" id="KW-0223">Dioxygenase</keyword>
<name>A0A1I3N148_9ACTN</name>
<dbReference type="AlphaFoldDB" id="A0A1I3N148"/>
<keyword evidence="4" id="KW-1185">Reference proteome</keyword>
<accession>A0A1I3N148</accession>
<evidence type="ECO:0000256" key="1">
    <source>
        <dbReference type="ARBA" id="ARBA00022723"/>
    </source>
</evidence>
<dbReference type="Proteomes" id="UP000199111">
    <property type="component" value="Unassembled WGS sequence"/>
</dbReference>
<proteinExistence type="predicted"/>
<dbReference type="Pfam" id="PF05721">
    <property type="entry name" value="PhyH"/>
    <property type="match status" value="1"/>
</dbReference>